<evidence type="ECO:0000256" key="4">
    <source>
        <dbReference type="PROSITE-ProRule" id="PRU00409"/>
    </source>
</evidence>
<dbReference type="PROSITE" id="PS50975">
    <property type="entry name" value="ATP_GRASP"/>
    <property type="match status" value="1"/>
</dbReference>
<accession>A0A9X3TQI5</accession>
<comment type="caution">
    <text evidence="6">The sequence shown here is derived from an EMBL/GenBank/DDBJ whole genome shotgun (WGS) entry which is preliminary data.</text>
</comment>
<dbReference type="Proteomes" id="UP001151071">
    <property type="component" value="Unassembled WGS sequence"/>
</dbReference>
<dbReference type="InterPro" id="IPR040570">
    <property type="entry name" value="LAL_C2"/>
</dbReference>
<evidence type="ECO:0000313" key="6">
    <source>
        <dbReference type="EMBL" id="MDA5108565.1"/>
    </source>
</evidence>
<dbReference type="Pfam" id="PF18603">
    <property type="entry name" value="LAL_C2"/>
    <property type="match status" value="1"/>
</dbReference>
<dbReference type="SUPFAM" id="SSF56059">
    <property type="entry name" value="Glutathione synthetase ATP-binding domain-like"/>
    <property type="match status" value="1"/>
</dbReference>
<dbReference type="AlphaFoldDB" id="A0A9X3TQI5"/>
<dbReference type="PANTHER" id="PTHR43585">
    <property type="entry name" value="FUMIPYRROLE BIOSYNTHESIS PROTEIN C"/>
    <property type="match status" value="1"/>
</dbReference>
<keyword evidence="3 4" id="KW-0067">ATP-binding</keyword>
<dbReference type="GO" id="GO:0046872">
    <property type="term" value="F:metal ion binding"/>
    <property type="evidence" value="ECO:0007669"/>
    <property type="project" value="InterPro"/>
</dbReference>
<dbReference type="GO" id="GO:0005524">
    <property type="term" value="F:ATP binding"/>
    <property type="evidence" value="ECO:0007669"/>
    <property type="project" value="UniProtKB-UniRule"/>
</dbReference>
<organism evidence="6 7">
    <name type="scientific">Brevibacillus thermoruber</name>
    <dbReference type="NCBI Taxonomy" id="33942"/>
    <lineage>
        <taxon>Bacteria</taxon>
        <taxon>Bacillati</taxon>
        <taxon>Bacillota</taxon>
        <taxon>Bacilli</taxon>
        <taxon>Bacillales</taxon>
        <taxon>Paenibacillaceae</taxon>
        <taxon>Brevibacillus</taxon>
    </lineage>
</organism>
<dbReference type="InterPro" id="IPR052032">
    <property type="entry name" value="ATP-dep_AA_Ligase"/>
</dbReference>
<gene>
    <name evidence="6" type="ORF">O3V59_09345</name>
</gene>
<evidence type="ECO:0000259" key="5">
    <source>
        <dbReference type="PROSITE" id="PS50975"/>
    </source>
</evidence>
<evidence type="ECO:0000256" key="3">
    <source>
        <dbReference type="ARBA" id="ARBA00022840"/>
    </source>
</evidence>
<dbReference type="Gene3D" id="3.30.470.20">
    <property type="entry name" value="ATP-grasp fold, B domain"/>
    <property type="match status" value="1"/>
</dbReference>
<evidence type="ECO:0000313" key="7">
    <source>
        <dbReference type="Proteomes" id="UP001151071"/>
    </source>
</evidence>
<protein>
    <submittedName>
        <fullName evidence="6">ATP-grasp domain-containing protein</fullName>
    </submittedName>
</protein>
<feature type="domain" description="ATP-grasp" evidence="5">
    <location>
        <begin position="1"/>
        <end position="186"/>
    </location>
</feature>
<keyword evidence="7" id="KW-1185">Reference proteome</keyword>
<name>A0A9X3TQI5_9BACL</name>
<dbReference type="InterPro" id="IPR011761">
    <property type="entry name" value="ATP-grasp"/>
</dbReference>
<dbReference type="Pfam" id="PF13535">
    <property type="entry name" value="ATP-grasp_4"/>
    <property type="match status" value="1"/>
</dbReference>
<dbReference type="RefSeq" id="WP_271140003.1">
    <property type="nucleotide sequence ID" value="NZ_JAPYYP010000009.1"/>
</dbReference>
<sequence length="282" mass="32033">MPSIESHLVHNVNDALKWSKQMGYPLVIKPLKGHGSISVYKVESTSDIMYYFEKVSSVFFEDCKFVIEPYLDGPEVSVEVLVYKRNIIFLGITDKLLSEEPFFEEVGHVFPAYQHIEKHKEVQVLIEQIVKAFEIQQGAFHAEVRMTSDGPRLVELNLRLGGDFIPRLVHLATGVDFATCGLEIALGQRPETQEAAKFGAAVRFLIPKRKGRILKIEGMEIFEHPQVIDYSIRDDIIGLEVNLPPEQFLTRLGYVIVKANSPQEADQLSAKIIEGVRIYYDQ</sequence>
<reference evidence="6" key="1">
    <citation type="submission" date="2022-12" db="EMBL/GenBank/DDBJ databases">
        <title>Draft genome sequence of the thermophilic strain Brevibacillus thermoruber HT42, isolated from Los Humeros, Puebla, Mexico, with biotechnological potential.</title>
        <authorList>
            <person name="Lara Sanchez J."/>
            <person name="Solis Palacios R."/>
            <person name="Bustos Baena A.S."/>
            <person name="Ruz Baez A.E."/>
            <person name="Espinosa Luna G."/>
            <person name="Oliart Ros R.M."/>
        </authorList>
    </citation>
    <scope>NUCLEOTIDE SEQUENCE</scope>
    <source>
        <strain evidence="6">HT42</strain>
    </source>
</reference>
<keyword evidence="1" id="KW-0436">Ligase</keyword>
<dbReference type="PANTHER" id="PTHR43585:SF2">
    <property type="entry name" value="ATP-GRASP ENZYME FSQD"/>
    <property type="match status" value="1"/>
</dbReference>
<evidence type="ECO:0000256" key="2">
    <source>
        <dbReference type="ARBA" id="ARBA00022741"/>
    </source>
</evidence>
<keyword evidence="2 4" id="KW-0547">Nucleotide-binding</keyword>
<evidence type="ECO:0000256" key="1">
    <source>
        <dbReference type="ARBA" id="ARBA00022598"/>
    </source>
</evidence>
<dbReference type="GO" id="GO:0016874">
    <property type="term" value="F:ligase activity"/>
    <property type="evidence" value="ECO:0007669"/>
    <property type="project" value="UniProtKB-KW"/>
</dbReference>
<dbReference type="EMBL" id="JAPYYP010000009">
    <property type="protein sequence ID" value="MDA5108565.1"/>
    <property type="molecule type" value="Genomic_DNA"/>
</dbReference>
<proteinExistence type="predicted"/>